<dbReference type="Gene3D" id="3.90.960.10">
    <property type="entry name" value="YbaK/aminoacyl-tRNA synthetase-associated domain"/>
    <property type="match status" value="1"/>
</dbReference>
<name>A0ABM0GV31_SACKO</name>
<dbReference type="InterPro" id="IPR040285">
    <property type="entry name" value="ProX/PRXD1"/>
</dbReference>
<dbReference type="PANTHER" id="PTHR31423:SF3">
    <property type="entry name" value="PROLYL-TRNA SYNTHETASE ASSOCIATED DOMAIN-CONTAINING PROTEIN 1-RELATED"/>
    <property type="match status" value="1"/>
</dbReference>
<evidence type="ECO:0000256" key="2">
    <source>
        <dbReference type="ARBA" id="ARBA00031612"/>
    </source>
</evidence>
<dbReference type="CDD" id="cd04335">
    <property type="entry name" value="PrdX_deacylase"/>
    <property type="match status" value="1"/>
</dbReference>
<dbReference type="Pfam" id="PF04073">
    <property type="entry name" value="tRNA_edit"/>
    <property type="match status" value="1"/>
</dbReference>
<keyword evidence="4" id="KW-1185">Reference proteome</keyword>
<evidence type="ECO:0000259" key="3">
    <source>
        <dbReference type="Pfam" id="PF04073"/>
    </source>
</evidence>
<sequence length="180" mass="20219">MAEVEIPSTSPDNRKMAGKEEIIDELKRQGYDIEVFEHPEVFTVETMMPYVGHLPGVHTKNFFLKDKKKKGLWLMTVKHDREVNLGKISKEVGAPGGLRFADESIMLDKIGVGQGCVTPIALYNDKNKDVKFILDSDIINGGHERMYCHPMVNSATIGIKPEDFKSFIESTGHSPILLNF</sequence>
<evidence type="ECO:0000256" key="1">
    <source>
        <dbReference type="ARBA" id="ARBA00010201"/>
    </source>
</evidence>
<evidence type="ECO:0000313" key="5">
    <source>
        <dbReference type="RefSeq" id="XP_002737969.1"/>
    </source>
</evidence>
<gene>
    <name evidence="5" type="primary">LOC100369876</name>
</gene>
<comment type="similarity">
    <text evidence="1">Belongs to the PRORSD1 family.</text>
</comment>
<protein>
    <recommendedName>
        <fullName evidence="2">PrdX deacylase domain-containing protein 1</fullName>
    </recommendedName>
</protein>
<reference evidence="5" key="1">
    <citation type="submission" date="2025-08" db="UniProtKB">
        <authorList>
            <consortium name="RefSeq"/>
        </authorList>
    </citation>
    <scope>IDENTIFICATION</scope>
    <source>
        <tissue evidence="5">Testes</tissue>
    </source>
</reference>
<accession>A0ABM0GV31</accession>
<dbReference type="InterPro" id="IPR036754">
    <property type="entry name" value="YbaK/aa-tRNA-synt-asso_dom_sf"/>
</dbReference>
<dbReference type="RefSeq" id="XP_002737969.1">
    <property type="nucleotide sequence ID" value="XM_002737923.2"/>
</dbReference>
<dbReference type="Proteomes" id="UP000694865">
    <property type="component" value="Unplaced"/>
</dbReference>
<dbReference type="PANTHER" id="PTHR31423">
    <property type="entry name" value="YBAK DOMAIN-CONTAINING PROTEIN"/>
    <property type="match status" value="1"/>
</dbReference>
<proteinExistence type="inferred from homology"/>
<dbReference type="InterPro" id="IPR007214">
    <property type="entry name" value="YbaK/aa-tRNA-synth-assoc-dom"/>
</dbReference>
<organism evidence="4 5">
    <name type="scientific">Saccoglossus kowalevskii</name>
    <name type="common">Acorn worm</name>
    <dbReference type="NCBI Taxonomy" id="10224"/>
    <lineage>
        <taxon>Eukaryota</taxon>
        <taxon>Metazoa</taxon>
        <taxon>Hemichordata</taxon>
        <taxon>Enteropneusta</taxon>
        <taxon>Harrimaniidae</taxon>
        <taxon>Saccoglossus</taxon>
    </lineage>
</organism>
<feature type="domain" description="YbaK/aminoacyl-tRNA synthetase-associated" evidence="3">
    <location>
        <begin position="38"/>
        <end position="166"/>
    </location>
</feature>
<dbReference type="SUPFAM" id="SSF55826">
    <property type="entry name" value="YbaK/ProRS associated domain"/>
    <property type="match status" value="1"/>
</dbReference>
<evidence type="ECO:0000313" key="4">
    <source>
        <dbReference type="Proteomes" id="UP000694865"/>
    </source>
</evidence>
<dbReference type="GeneID" id="100369876"/>